<keyword evidence="1 4" id="KW-0808">Transferase</keyword>
<evidence type="ECO:0000313" key="5">
    <source>
        <dbReference type="Proteomes" id="UP000011717"/>
    </source>
</evidence>
<dbReference type="Gene3D" id="3.40.630.30">
    <property type="match status" value="1"/>
</dbReference>
<evidence type="ECO:0000259" key="3">
    <source>
        <dbReference type="PROSITE" id="PS51186"/>
    </source>
</evidence>
<dbReference type="CDD" id="cd04301">
    <property type="entry name" value="NAT_SF"/>
    <property type="match status" value="1"/>
</dbReference>
<dbReference type="AlphaFoldDB" id="M2U486"/>
<keyword evidence="2" id="KW-0012">Acyltransferase</keyword>
<evidence type="ECO:0000256" key="2">
    <source>
        <dbReference type="ARBA" id="ARBA00023315"/>
    </source>
</evidence>
<dbReference type="Pfam" id="PF00583">
    <property type="entry name" value="Acetyltransf_1"/>
    <property type="match status" value="1"/>
</dbReference>
<name>M2U486_9SPHN</name>
<comment type="caution">
    <text evidence="4">The sequence shown here is derived from an EMBL/GenBank/DDBJ whole genome shotgun (WGS) entry which is preliminary data.</text>
</comment>
<dbReference type="PROSITE" id="PS51186">
    <property type="entry name" value="GNAT"/>
    <property type="match status" value="1"/>
</dbReference>
<evidence type="ECO:0000256" key="1">
    <source>
        <dbReference type="ARBA" id="ARBA00022679"/>
    </source>
</evidence>
<reference evidence="4 5" key="1">
    <citation type="journal article" date="2013" name="Genome Announc.">
        <title>Draft Genome Sequence of Strain JLT2015T, Belonging to the Family Sphingomonadaceae of the Alphaproteobacteria.</title>
        <authorList>
            <person name="Tang K."/>
            <person name="Liu K."/>
            <person name="Li S."/>
            <person name="Jiao N."/>
        </authorList>
    </citation>
    <scope>NUCLEOTIDE SEQUENCE [LARGE SCALE GENOMIC DNA]</scope>
    <source>
        <strain evidence="4 5">JLT2015</strain>
    </source>
</reference>
<keyword evidence="5" id="KW-1185">Reference proteome</keyword>
<dbReference type="SUPFAM" id="SSF55729">
    <property type="entry name" value="Acyl-CoA N-acyltransferases (Nat)"/>
    <property type="match status" value="1"/>
</dbReference>
<dbReference type="PANTHER" id="PTHR43420:SF12">
    <property type="entry name" value="N-ACETYLTRANSFERASE DOMAIN-CONTAINING PROTEIN"/>
    <property type="match status" value="1"/>
</dbReference>
<dbReference type="InterPro" id="IPR016181">
    <property type="entry name" value="Acyl_CoA_acyltransferase"/>
</dbReference>
<dbReference type="PANTHER" id="PTHR43420">
    <property type="entry name" value="ACETYLTRANSFERASE"/>
    <property type="match status" value="1"/>
</dbReference>
<proteinExistence type="predicted"/>
<dbReference type="EMBL" id="AMRV01000005">
    <property type="protein sequence ID" value="EMD82798.1"/>
    <property type="molecule type" value="Genomic_DNA"/>
</dbReference>
<accession>M2U486</accession>
<sequence>MNLSFRMAEPDDVELLDALARMAFDPRFGEGWSGAQIVATLMQPRSWGEIAFLDDDAAGFSLLRAVADEVELLLVAVSPEARSQGIGKALLGRAGHDALRAGGRIMHLEMRENNEGARQLYEYFSFSAVGRRRAYYCGGNGERFDAITMQSSLPLKYAAN</sequence>
<protein>
    <submittedName>
        <fullName evidence="4">Ribosomal-protein-S18p-alanine acetyltransferase</fullName>
    </submittedName>
</protein>
<dbReference type="OrthoDB" id="9804026at2"/>
<dbReference type="GO" id="GO:0016747">
    <property type="term" value="F:acyltransferase activity, transferring groups other than amino-acyl groups"/>
    <property type="evidence" value="ECO:0007669"/>
    <property type="project" value="InterPro"/>
</dbReference>
<dbReference type="InterPro" id="IPR000182">
    <property type="entry name" value="GNAT_dom"/>
</dbReference>
<dbReference type="RefSeq" id="WP_008602107.1">
    <property type="nucleotide sequence ID" value="NZ_AMRV01000005.1"/>
</dbReference>
<feature type="domain" description="N-acetyltransferase" evidence="3">
    <location>
        <begin position="3"/>
        <end position="154"/>
    </location>
</feature>
<organism evidence="4 5">
    <name type="scientific">Pacificimonas flava</name>
    <dbReference type="NCBI Taxonomy" id="1234595"/>
    <lineage>
        <taxon>Bacteria</taxon>
        <taxon>Pseudomonadati</taxon>
        <taxon>Pseudomonadota</taxon>
        <taxon>Alphaproteobacteria</taxon>
        <taxon>Sphingomonadales</taxon>
        <taxon>Sphingosinicellaceae</taxon>
        <taxon>Pacificimonas</taxon>
    </lineage>
</organism>
<dbReference type="Proteomes" id="UP000011717">
    <property type="component" value="Unassembled WGS sequence"/>
</dbReference>
<evidence type="ECO:0000313" key="4">
    <source>
        <dbReference type="EMBL" id="EMD82798.1"/>
    </source>
</evidence>
<dbReference type="InterPro" id="IPR050680">
    <property type="entry name" value="YpeA/RimI_acetyltransf"/>
</dbReference>
<gene>
    <name evidence="4" type="ORF">C725_1838</name>
</gene>